<name>A0A9Q8SHK5_9PEZI</name>
<protein>
    <submittedName>
        <fullName evidence="2">Uncharacterized protein</fullName>
    </submittedName>
</protein>
<reference evidence="2" key="1">
    <citation type="journal article" date="2021" name="Mol. Plant Microbe Interact.">
        <title>Complete Genome Sequence of the Plant-Pathogenic Fungus Colletotrichum lupini.</title>
        <authorList>
            <person name="Baroncelli R."/>
            <person name="Pensec F."/>
            <person name="Da Lio D."/>
            <person name="Boufleur T."/>
            <person name="Vicente I."/>
            <person name="Sarrocco S."/>
            <person name="Picot A."/>
            <person name="Baraldi E."/>
            <person name="Sukno S."/>
            <person name="Thon M."/>
            <person name="Le Floch G."/>
        </authorList>
    </citation>
    <scope>NUCLEOTIDE SEQUENCE</scope>
    <source>
        <strain evidence="2">IMI 504893</strain>
    </source>
</reference>
<evidence type="ECO:0000313" key="3">
    <source>
        <dbReference type="Proteomes" id="UP000830671"/>
    </source>
</evidence>
<accession>A0A9Q8SHK5</accession>
<proteinExistence type="predicted"/>
<feature type="signal peptide" evidence="1">
    <location>
        <begin position="1"/>
        <end position="24"/>
    </location>
</feature>
<gene>
    <name evidence="2" type="ORF">CLUP02_02730</name>
</gene>
<evidence type="ECO:0000256" key="1">
    <source>
        <dbReference type="SAM" id="SignalP"/>
    </source>
</evidence>
<dbReference type="EMBL" id="CP019474">
    <property type="protein sequence ID" value="UQC77263.1"/>
    <property type="molecule type" value="Genomic_DNA"/>
</dbReference>
<dbReference type="KEGG" id="clup:CLUP02_02730"/>
<organism evidence="2 3">
    <name type="scientific">Colletotrichum lupini</name>
    <dbReference type="NCBI Taxonomy" id="145971"/>
    <lineage>
        <taxon>Eukaryota</taxon>
        <taxon>Fungi</taxon>
        <taxon>Dikarya</taxon>
        <taxon>Ascomycota</taxon>
        <taxon>Pezizomycotina</taxon>
        <taxon>Sordariomycetes</taxon>
        <taxon>Hypocreomycetidae</taxon>
        <taxon>Glomerellales</taxon>
        <taxon>Glomerellaceae</taxon>
        <taxon>Colletotrichum</taxon>
        <taxon>Colletotrichum acutatum species complex</taxon>
    </lineage>
</organism>
<dbReference type="RefSeq" id="XP_049138902.1">
    <property type="nucleotide sequence ID" value="XM_049281759.1"/>
</dbReference>
<evidence type="ECO:0000313" key="2">
    <source>
        <dbReference type="EMBL" id="UQC77263.1"/>
    </source>
</evidence>
<dbReference type="AlphaFoldDB" id="A0A9Q8SHK5"/>
<dbReference type="GeneID" id="73336769"/>
<dbReference type="Proteomes" id="UP000830671">
    <property type="component" value="Chromosome 2"/>
</dbReference>
<sequence length="77" mass="8984">MCTLPCGSSHVFCLLVLFSHCVYPLRMLQDLLELQGFLGRECPELQAIQLILGNNYLTKTTSWVRWGESWRNFETEF</sequence>
<keyword evidence="1" id="KW-0732">Signal</keyword>
<keyword evidence="3" id="KW-1185">Reference proteome</keyword>
<feature type="chain" id="PRO_5040139884" evidence="1">
    <location>
        <begin position="25"/>
        <end position="77"/>
    </location>
</feature>